<organism evidence="2 3">
    <name type="scientific">Amedibacillus dolichus</name>
    <dbReference type="NCBI Taxonomy" id="31971"/>
    <lineage>
        <taxon>Bacteria</taxon>
        <taxon>Bacillati</taxon>
        <taxon>Bacillota</taxon>
        <taxon>Erysipelotrichia</taxon>
        <taxon>Erysipelotrichales</taxon>
        <taxon>Erysipelotrichaceae</taxon>
        <taxon>Amedibacillus</taxon>
    </lineage>
</organism>
<protein>
    <submittedName>
        <fullName evidence="2">DUF2599 domain-containing protein</fullName>
    </submittedName>
</protein>
<dbReference type="EMBL" id="QRPK01000161">
    <property type="protein sequence ID" value="RHM03422.1"/>
    <property type="molecule type" value="Genomic_DNA"/>
</dbReference>
<keyword evidence="3" id="KW-1185">Reference proteome</keyword>
<proteinExistence type="predicted"/>
<dbReference type="InterPro" id="IPR019719">
    <property type="entry name" value="DUF2599"/>
</dbReference>
<sequence>MKKRKLFTIISLMFLMTLCCNNVYANEETPSREDEPIVVDPDISYNDVVSLSKSNPELLANYIVLEDEKSYGDVSSVTETITLYDEAKGIYPRSVELYYKLTKASPTLAASAGYYACFSKVQWIKRGNVWSLSIYPKFAANGYSKDDAFRFLKEVHVGNPQWNYKNVNSMKNQFVCHYDLASSFKTPWNIEPSKADKGYWGFVASLCN</sequence>
<dbReference type="AlphaFoldDB" id="A0A415NSI8"/>
<keyword evidence="1" id="KW-0732">Signal</keyword>
<dbReference type="Proteomes" id="UP000284868">
    <property type="component" value="Unassembled WGS sequence"/>
</dbReference>
<dbReference type="Pfam" id="PF10783">
    <property type="entry name" value="DUF2599"/>
    <property type="match status" value="1"/>
</dbReference>
<accession>A0A415NSI8</accession>
<evidence type="ECO:0000256" key="1">
    <source>
        <dbReference type="SAM" id="SignalP"/>
    </source>
</evidence>
<gene>
    <name evidence="2" type="ORF">DWZ83_11045</name>
</gene>
<dbReference type="OrthoDB" id="3035260at2"/>
<evidence type="ECO:0000313" key="2">
    <source>
        <dbReference type="EMBL" id="RHM03422.1"/>
    </source>
</evidence>
<dbReference type="RefSeq" id="WP_118365986.1">
    <property type="nucleotide sequence ID" value="NZ_CAJKGD010000009.1"/>
</dbReference>
<feature type="signal peptide" evidence="1">
    <location>
        <begin position="1"/>
        <end position="25"/>
    </location>
</feature>
<comment type="caution">
    <text evidence="2">The sequence shown here is derived from an EMBL/GenBank/DDBJ whole genome shotgun (WGS) entry which is preliminary data.</text>
</comment>
<feature type="chain" id="PRO_5019101959" evidence="1">
    <location>
        <begin position="26"/>
        <end position="208"/>
    </location>
</feature>
<evidence type="ECO:0000313" key="3">
    <source>
        <dbReference type="Proteomes" id="UP000284868"/>
    </source>
</evidence>
<reference evidence="2 3" key="1">
    <citation type="submission" date="2018-08" db="EMBL/GenBank/DDBJ databases">
        <title>A genome reference for cultivated species of the human gut microbiota.</title>
        <authorList>
            <person name="Zou Y."/>
            <person name="Xue W."/>
            <person name="Luo G."/>
        </authorList>
    </citation>
    <scope>NUCLEOTIDE SEQUENCE [LARGE SCALE GENOMIC DNA]</scope>
    <source>
        <strain evidence="2 3">AF35-6BH</strain>
    </source>
</reference>
<name>A0A415NSI8_9FIRM</name>